<accession>A0A9W8Z112</accession>
<organism evidence="1 2">
    <name type="scientific">Gnomoniopsis smithogilvyi</name>
    <dbReference type="NCBI Taxonomy" id="1191159"/>
    <lineage>
        <taxon>Eukaryota</taxon>
        <taxon>Fungi</taxon>
        <taxon>Dikarya</taxon>
        <taxon>Ascomycota</taxon>
        <taxon>Pezizomycotina</taxon>
        <taxon>Sordariomycetes</taxon>
        <taxon>Sordariomycetidae</taxon>
        <taxon>Diaporthales</taxon>
        <taxon>Gnomoniaceae</taxon>
        <taxon>Gnomoniopsis</taxon>
    </lineage>
</organism>
<comment type="caution">
    <text evidence="1">The sequence shown here is derived from an EMBL/GenBank/DDBJ whole genome shotgun (WGS) entry which is preliminary data.</text>
</comment>
<dbReference type="Proteomes" id="UP001140453">
    <property type="component" value="Unassembled WGS sequence"/>
</dbReference>
<proteinExistence type="predicted"/>
<evidence type="ECO:0000313" key="1">
    <source>
        <dbReference type="EMBL" id="KAJ4395926.1"/>
    </source>
</evidence>
<keyword evidence="2" id="KW-1185">Reference proteome</keyword>
<evidence type="ECO:0000313" key="2">
    <source>
        <dbReference type="Proteomes" id="UP001140453"/>
    </source>
</evidence>
<dbReference type="OrthoDB" id="2687452at2759"/>
<dbReference type="AlphaFoldDB" id="A0A9W8Z112"/>
<gene>
    <name evidence="1" type="ORF">N0V93_000142</name>
</gene>
<reference evidence="1" key="1">
    <citation type="submission" date="2022-10" db="EMBL/GenBank/DDBJ databases">
        <title>Tapping the CABI collections for fungal endophytes: first genome assemblies for Collariella, Neodidymelliopsis, Ascochyta clinopodiicola, Didymella pomorum, Didymosphaeria variabile, Neocosmospora piperis and Neocucurbitaria cava.</title>
        <authorList>
            <person name="Hill R."/>
        </authorList>
    </citation>
    <scope>NUCLEOTIDE SEQUENCE</scope>
    <source>
        <strain evidence="1">IMI 355082</strain>
    </source>
</reference>
<sequence length="312" mass="35472">MGHHSHSKSKTSSYDYNHQYSVPTSYGHAATFTVNDLGRYGHFDGRSMQRSDSTFSNTDSHDSALNDNYGASYMYRDNSQSSNSTNYTSGYSSLGVGNPAVVYEPAIHYYHPSPVDSYQLQPASTTDYSATSYSADWASPRTEVASYQQTIDSPVSPMSPGMQQNGPVENLNQFYCDYKQCLRSESGYRLALERMGQSPREKVSGIGPFTRKDHFKAHLREQHQEALPKRDPKNDPGWLNGKIMKEDWWRCVKCLKRVWIQKQRDEKRDEYTCCNCGTPCDQEVLNARQRMFFSASLATSTSVMASSRKHKR</sequence>
<protein>
    <submittedName>
        <fullName evidence="1">Uncharacterized protein</fullName>
    </submittedName>
</protein>
<dbReference type="EMBL" id="JAPEVB010000001">
    <property type="protein sequence ID" value="KAJ4395926.1"/>
    <property type="molecule type" value="Genomic_DNA"/>
</dbReference>
<name>A0A9W8Z112_9PEZI</name>